<evidence type="ECO:0000313" key="4">
    <source>
        <dbReference type="EMBL" id="MEE1672321.1"/>
    </source>
</evidence>
<keyword evidence="5" id="KW-1185">Reference proteome</keyword>
<dbReference type="PROSITE" id="PS51257">
    <property type="entry name" value="PROKAR_LIPOPROTEIN"/>
    <property type="match status" value="1"/>
</dbReference>
<evidence type="ECO:0000256" key="1">
    <source>
        <dbReference type="ARBA" id="ARBA00009477"/>
    </source>
</evidence>
<proteinExistence type="inferred from homology"/>
<dbReference type="NCBIfam" id="TIGR01730">
    <property type="entry name" value="RND_mfp"/>
    <property type="match status" value="1"/>
</dbReference>
<name>A0ABU7FYT2_9ALTE</name>
<dbReference type="RefSeq" id="WP_329773638.1">
    <property type="nucleotide sequence ID" value="NZ_JAYDYW010000002.1"/>
</dbReference>
<evidence type="ECO:0000259" key="3">
    <source>
        <dbReference type="Pfam" id="PF25917"/>
    </source>
</evidence>
<dbReference type="PANTHER" id="PTHR30469">
    <property type="entry name" value="MULTIDRUG RESISTANCE PROTEIN MDTA"/>
    <property type="match status" value="1"/>
</dbReference>
<accession>A0ABU7FYT2</accession>
<comment type="similarity">
    <text evidence="1">Belongs to the membrane fusion protein (MFP) (TC 8.A.1) family.</text>
</comment>
<dbReference type="SUPFAM" id="SSF111369">
    <property type="entry name" value="HlyD-like secretion proteins"/>
    <property type="match status" value="1"/>
</dbReference>
<feature type="domain" description="Multidrug resistance protein MdtA-like barrel-sandwich hybrid" evidence="3">
    <location>
        <begin position="66"/>
        <end position="183"/>
    </location>
</feature>
<dbReference type="Gene3D" id="2.40.50.100">
    <property type="match status" value="1"/>
</dbReference>
<dbReference type="InterPro" id="IPR058625">
    <property type="entry name" value="MdtA-like_BSH"/>
</dbReference>
<dbReference type="InterPro" id="IPR058624">
    <property type="entry name" value="MdtA-like_HH"/>
</dbReference>
<dbReference type="Gene3D" id="2.40.420.20">
    <property type="match status" value="1"/>
</dbReference>
<comment type="caution">
    <text evidence="4">The sequence shown here is derived from an EMBL/GenBank/DDBJ whole genome shotgun (WGS) entry which is preliminary data.</text>
</comment>
<protein>
    <submittedName>
        <fullName evidence="4">Efflux RND transporter periplasmic adaptor subunit</fullName>
    </submittedName>
</protein>
<dbReference type="PANTHER" id="PTHR30469:SF20">
    <property type="entry name" value="EFFLUX RND TRANSPORTER PERIPLASMIC ADAPTOR SUBUNIT"/>
    <property type="match status" value="1"/>
</dbReference>
<dbReference type="Proteomes" id="UP001310248">
    <property type="component" value="Unassembled WGS sequence"/>
</dbReference>
<dbReference type="Pfam" id="PF25876">
    <property type="entry name" value="HH_MFP_RND"/>
    <property type="match status" value="1"/>
</dbReference>
<gene>
    <name evidence="4" type="ORF">SNR37_001636</name>
</gene>
<organism evidence="4 5">
    <name type="scientific">Agarivorans aestuarii</name>
    <dbReference type="NCBI Taxonomy" id="1563703"/>
    <lineage>
        <taxon>Bacteria</taxon>
        <taxon>Pseudomonadati</taxon>
        <taxon>Pseudomonadota</taxon>
        <taxon>Gammaproteobacteria</taxon>
        <taxon>Alteromonadales</taxon>
        <taxon>Alteromonadaceae</taxon>
        <taxon>Agarivorans</taxon>
    </lineage>
</organism>
<reference evidence="5" key="1">
    <citation type="submission" date="2023-07" db="EMBL/GenBank/DDBJ databases">
        <title>Draft genome sequence of Agarivorans aestuarii strain ZMCS4, a CAZymes producing bacteria isolated from the marine brown algae Clodostephus spongiosus.</title>
        <authorList>
            <person name="Lorente B."/>
            <person name="Cabral C."/>
            <person name="Frias J."/>
            <person name="Faria J."/>
            <person name="Toubarro D."/>
        </authorList>
    </citation>
    <scope>NUCLEOTIDE SEQUENCE [LARGE SCALE GENOMIC DNA]</scope>
    <source>
        <strain evidence="5">ZMCS4</strain>
    </source>
</reference>
<dbReference type="Pfam" id="PF25917">
    <property type="entry name" value="BSH_RND"/>
    <property type="match status" value="1"/>
</dbReference>
<feature type="domain" description="Multidrug resistance protein MdtA-like alpha-helical hairpin" evidence="2">
    <location>
        <begin position="98"/>
        <end position="157"/>
    </location>
</feature>
<dbReference type="Gene3D" id="1.10.287.470">
    <property type="entry name" value="Helix hairpin bin"/>
    <property type="match status" value="1"/>
</dbReference>
<evidence type="ECO:0000313" key="5">
    <source>
        <dbReference type="Proteomes" id="UP001310248"/>
    </source>
</evidence>
<dbReference type="InterPro" id="IPR006143">
    <property type="entry name" value="RND_pump_MFP"/>
</dbReference>
<dbReference type="EMBL" id="JAYDYW010000002">
    <property type="protein sequence ID" value="MEE1672321.1"/>
    <property type="molecule type" value="Genomic_DNA"/>
</dbReference>
<evidence type="ECO:0000259" key="2">
    <source>
        <dbReference type="Pfam" id="PF25876"/>
    </source>
</evidence>
<dbReference type="Gene3D" id="2.40.30.170">
    <property type="match status" value="1"/>
</dbReference>
<sequence length="355" mass="38903">MSRQTYRGLGIVAFSSLLLLGCNKDPVESVKTYPRPIKVELVEIGDGTRIRTLPGETFASDTAILSFQVAGRLDEVLVKPGDAVVAGQPLANLDPAMYNQELEVAEANFYLAKVLFDRATQLVDRGVISRSDYDRSKSQFSISQAALDKAKVNLSYTKLVAPYDGLIASKYADQYEYVYEKQQVLSLQTESTVDVNFQLPERLIGIFQASRINGDAAPNLRVQFQGREQWYDASLKELSTVADPSTASYTIVLSLPIPDELNIFPGMATQVQIESTTQNSSSNVKAPLGSVVNEENQDFVFVWDPNSNIVSKTKIELADGMITSGLTDGDWLVIAGAAELDDGQAAVKWVKERGL</sequence>